<dbReference type="STRING" id="706587.Desti_0687"/>
<dbReference type="SUPFAM" id="SSF56317">
    <property type="entry name" value="Carbon-nitrogen hydrolase"/>
    <property type="match status" value="1"/>
</dbReference>
<dbReference type="PANTHER" id="PTHR23088">
    <property type="entry name" value="NITRILASE-RELATED"/>
    <property type="match status" value="1"/>
</dbReference>
<reference evidence="4" key="1">
    <citation type="submission" date="2012-06" db="EMBL/GenBank/DDBJ databases">
        <title>Complete sequence of chromosome of Desulfomonile tiedjei DSM 6799.</title>
        <authorList>
            <person name="Lucas S."/>
            <person name="Copeland A."/>
            <person name="Lapidus A."/>
            <person name="Glavina del Rio T."/>
            <person name="Dalin E."/>
            <person name="Tice H."/>
            <person name="Bruce D."/>
            <person name="Goodwin L."/>
            <person name="Pitluck S."/>
            <person name="Peters L."/>
            <person name="Ovchinnikova G."/>
            <person name="Zeytun A."/>
            <person name="Lu M."/>
            <person name="Kyrpides N."/>
            <person name="Mavromatis K."/>
            <person name="Ivanova N."/>
            <person name="Brettin T."/>
            <person name="Detter J.C."/>
            <person name="Han C."/>
            <person name="Larimer F."/>
            <person name="Land M."/>
            <person name="Hauser L."/>
            <person name="Markowitz V."/>
            <person name="Cheng J.-F."/>
            <person name="Hugenholtz P."/>
            <person name="Woyke T."/>
            <person name="Wu D."/>
            <person name="Spring S."/>
            <person name="Schroeder M."/>
            <person name="Brambilla E."/>
            <person name="Klenk H.-P."/>
            <person name="Eisen J.A."/>
        </authorList>
    </citation>
    <scope>NUCLEOTIDE SEQUENCE [LARGE SCALE GENOMIC DNA]</scope>
    <source>
        <strain evidence="4">ATCC 49306 / DSM 6799 / DCB-1</strain>
    </source>
</reference>
<evidence type="ECO:0000259" key="2">
    <source>
        <dbReference type="PROSITE" id="PS50263"/>
    </source>
</evidence>
<dbReference type="InterPro" id="IPR001110">
    <property type="entry name" value="UPF0012_CS"/>
</dbReference>
<comment type="similarity">
    <text evidence="1">Belongs to the carbon-nitrogen hydrolase superfamily. NIT1/NIT2 family.</text>
</comment>
<dbReference type="HOGENOM" id="CLU_030130_3_1_7"/>
<organism evidence="3 4">
    <name type="scientific">Desulfomonile tiedjei (strain ATCC 49306 / DSM 6799 / DCB-1)</name>
    <dbReference type="NCBI Taxonomy" id="706587"/>
    <lineage>
        <taxon>Bacteria</taxon>
        <taxon>Pseudomonadati</taxon>
        <taxon>Thermodesulfobacteriota</taxon>
        <taxon>Desulfomonilia</taxon>
        <taxon>Desulfomonilales</taxon>
        <taxon>Desulfomonilaceae</taxon>
        <taxon>Desulfomonile</taxon>
    </lineage>
</organism>
<evidence type="ECO:0000313" key="3">
    <source>
        <dbReference type="EMBL" id="AFM23413.1"/>
    </source>
</evidence>
<dbReference type="InterPro" id="IPR036526">
    <property type="entry name" value="C-N_Hydrolase_sf"/>
</dbReference>
<protein>
    <submittedName>
        <fullName evidence="3">Putative amidohydrolase</fullName>
    </submittedName>
</protein>
<dbReference type="OrthoDB" id="9811121at2"/>
<dbReference type="Pfam" id="PF00795">
    <property type="entry name" value="CN_hydrolase"/>
    <property type="match status" value="1"/>
</dbReference>
<dbReference type="Gene3D" id="3.60.110.10">
    <property type="entry name" value="Carbon-nitrogen hydrolase"/>
    <property type="match status" value="1"/>
</dbReference>
<dbReference type="eggNOG" id="COG0388">
    <property type="taxonomic scope" value="Bacteria"/>
</dbReference>
<feature type="domain" description="CN hydrolase" evidence="2">
    <location>
        <begin position="1"/>
        <end position="242"/>
    </location>
</feature>
<keyword evidence="3" id="KW-0378">Hydrolase</keyword>
<dbReference type="KEGG" id="dti:Desti_0687"/>
<gene>
    <name evidence="3" type="ordered locus">Desti_0687</name>
</gene>
<evidence type="ECO:0000313" key="4">
    <source>
        <dbReference type="Proteomes" id="UP000006055"/>
    </source>
</evidence>
<dbReference type="PROSITE" id="PS50263">
    <property type="entry name" value="CN_HYDROLASE"/>
    <property type="match status" value="1"/>
</dbReference>
<dbReference type="PROSITE" id="PS01227">
    <property type="entry name" value="UPF0012"/>
    <property type="match status" value="1"/>
</dbReference>
<dbReference type="CDD" id="cd07583">
    <property type="entry name" value="nitrilase_5"/>
    <property type="match status" value="1"/>
</dbReference>
<dbReference type="Proteomes" id="UP000006055">
    <property type="component" value="Chromosome"/>
</dbReference>
<dbReference type="EMBL" id="CP003360">
    <property type="protein sequence ID" value="AFM23413.1"/>
    <property type="molecule type" value="Genomic_DNA"/>
</dbReference>
<evidence type="ECO:0000256" key="1">
    <source>
        <dbReference type="ARBA" id="ARBA00010613"/>
    </source>
</evidence>
<dbReference type="RefSeq" id="WP_014808569.1">
    <property type="nucleotide sequence ID" value="NC_018025.1"/>
</dbReference>
<dbReference type="PANTHER" id="PTHR23088:SF27">
    <property type="entry name" value="DEAMINATED GLUTATHIONE AMIDASE"/>
    <property type="match status" value="1"/>
</dbReference>
<dbReference type="AlphaFoldDB" id="I4C1H2"/>
<dbReference type="InterPro" id="IPR003010">
    <property type="entry name" value="C-N_Hydrolase"/>
</dbReference>
<name>I4C1H2_DESTA</name>
<accession>I4C1H2</accession>
<keyword evidence="4" id="KW-1185">Reference proteome</keyword>
<dbReference type="GO" id="GO:0016787">
    <property type="term" value="F:hydrolase activity"/>
    <property type="evidence" value="ECO:0007669"/>
    <property type="project" value="UniProtKB-KW"/>
</dbReference>
<proteinExistence type="inferred from homology"/>
<sequence length="263" mass="29711">MKVSSIQMAVVEGNKTATIEKALELIRKEREADLIILPELWNVGFMSFDRYVPEAETKDGPLLNTLKDLAREMQVHLHTGSFVEEDNGRYYNSSYLLSPGGEILANYRKIHLFGFNSKETQILSPGHEVVVADTKLGKLGMATCYDLRFPELFRRMAFMGAELFLVCSAWPYPRLEHWIMLNRVRALENLCFLVSSNSVGPNAGANFMGHSMMVDPMGIILTSGGDEEVTLRYDLELKDVDRHRGSFPAFSDRVDWLNPVGSQ</sequence>